<evidence type="ECO:0000256" key="3">
    <source>
        <dbReference type="ARBA" id="ARBA00022679"/>
    </source>
</evidence>
<dbReference type="CDD" id="cd00215">
    <property type="entry name" value="PTS_IIA_lac"/>
    <property type="match status" value="1"/>
</dbReference>
<keyword evidence="2" id="KW-0762">Sugar transport</keyword>
<evidence type="ECO:0000256" key="4">
    <source>
        <dbReference type="ARBA" id="ARBA00022683"/>
    </source>
</evidence>
<keyword evidence="4" id="KW-0598">Phosphotransferase system</keyword>
<dbReference type="HOGENOM" id="CLU_152490_0_0_9"/>
<dbReference type="GO" id="GO:0016740">
    <property type="term" value="F:transferase activity"/>
    <property type="evidence" value="ECO:0007669"/>
    <property type="project" value="UniProtKB-KW"/>
</dbReference>
<dbReference type="Proteomes" id="UP000004835">
    <property type="component" value="Unassembled WGS sequence"/>
</dbReference>
<name>F0EHA8_ENTCA</name>
<evidence type="ECO:0000313" key="7">
    <source>
        <dbReference type="Proteomes" id="UP000004835"/>
    </source>
</evidence>
<dbReference type="EC" id="2.7.1.-" evidence="6"/>
<dbReference type="Pfam" id="PF02255">
    <property type="entry name" value="PTS_IIA"/>
    <property type="match status" value="1"/>
</dbReference>
<gene>
    <name evidence="6" type="primary">licA</name>
    <name evidence="6" type="ORF">HMPREF9087_0800</name>
</gene>
<proteinExistence type="predicted"/>
<evidence type="ECO:0000313" key="6">
    <source>
        <dbReference type="EMBL" id="EGC70422.1"/>
    </source>
</evidence>
<dbReference type="SUPFAM" id="SSF46973">
    <property type="entry name" value="Enzyme IIa from lactose specific PTS, IIa-lac"/>
    <property type="match status" value="1"/>
</dbReference>
<organism evidence="6 7">
    <name type="scientific">Enterococcus casseliflavus ATCC 12755</name>
    <dbReference type="NCBI Taxonomy" id="888066"/>
    <lineage>
        <taxon>Bacteria</taxon>
        <taxon>Bacillati</taxon>
        <taxon>Bacillota</taxon>
        <taxon>Bacilli</taxon>
        <taxon>Lactobacillales</taxon>
        <taxon>Enterococcaceae</taxon>
        <taxon>Enterococcus</taxon>
    </lineage>
</organism>
<dbReference type="InterPro" id="IPR003188">
    <property type="entry name" value="PTS_IIA_lac/cel"/>
</dbReference>
<protein>
    <submittedName>
        <fullName evidence="6">Lichenan-specific phosphotransferase enzyme IIA component</fullName>
        <ecNumber evidence="6">2.7.1.-</ecNumber>
    </submittedName>
</protein>
<evidence type="ECO:0000256" key="1">
    <source>
        <dbReference type="ARBA" id="ARBA00022448"/>
    </source>
</evidence>
<dbReference type="InterPro" id="IPR036542">
    <property type="entry name" value="PTS_IIA_lac/cel_sf"/>
</dbReference>
<evidence type="ECO:0000256" key="2">
    <source>
        <dbReference type="ARBA" id="ARBA00022597"/>
    </source>
</evidence>
<dbReference type="PROSITE" id="PS51095">
    <property type="entry name" value="PTS_EIIA_TYPE_3"/>
    <property type="match status" value="1"/>
</dbReference>
<dbReference type="GO" id="GO:0009401">
    <property type="term" value="P:phosphoenolpyruvate-dependent sugar phosphotransferase system"/>
    <property type="evidence" value="ECO:0007669"/>
    <property type="project" value="UniProtKB-KW"/>
</dbReference>
<dbReference type="AlphaFoldDB" id="F0EHA8"/>
<evidence type="ECO:0000256" key="5">
    <source>
        <dbReference type="PROSITE-ProRule" id="PRU00418"/>
    </source>
</evidence>
<keyword evidence="3 6" id="KW-0808">Transferase</keyword>
<keyword evidence="1" id="KW-0813">Transport</keyword>
<dbReference type="Gene3D" id="1.20.58.80">
    <property type="entry name" value="Phosphotransferase system, lactose/cellobiose-type IIA subunit"/>
    <property type="match status" value="1"/>
</dbReference>
<comment type="caution">
    <text evidence="6">The sequence shown here is derived from an EMBL/GenBank/DDBJ whole genome shotgun (WGS) entry which is preliminary data.</text>
</comment>
<dbReference type="PANTHER" id="PTHR34382:SF7">
    <property type="entry name" value="PTS SYSTEM N,N'-DIACETYLCHITOBIOSE-SPECIFIC EIIA COMPONENT"/>
    <property type="match status" value="1"/>
</dbReference>
<accession>F0EHA8</accession>
<sequence>MISIRKCKQWFHKKVKTAKGENMDNYEVSFTLILHAGNAKSAAMMAIEAAREGTFEEAQRLLEDAKKELQQAHQCQTDLVQAEARGEKTELSIILIHAQDHLVMAMTATEQAAEWLYLYQKISELQGGVSS</sequence>
<feature type="modified residue" description="Phosphohistidine; by HPr" evidence="5">
    <location>
        <position position="97"/>
    </location>
</feature>
<dbReference type="EMBL" id="AEWT01000007">
    <property type="protein sequence ID" value="EGC70422.1"/>
    <property type="molecule type" value="Genomic_DNA"/>
</dbReference>
<dbReference type="PANTHER" id="PTHR34382">
    <property type="entry name" value="PTS SYSTEM N,N'-DIACETYLCHITOBIOSE-SPECIFIC EIIA COMPONENT"/>
    <property type="match status" value="1"/>
</dbReference>
<reference evidence="6 7" key="1">
    <citation type="submission" date="2011-01" db="EMBL/GenBank/DDBJ databases">
        <authorList>
            <person name="Muzny D."/>
            <person name="Qin X."/>
            <person name="Deng J."/>
            <person name="Jiang H."/>
            <person name="Liu Y."/>
            <person name="Qu J."/>
            <person name="Song X.-Z."/>
            <person name="Zhang L."/>
            <person name="Thornton R."/>
            <person name="Coyle M."/>
            <person name="Francisco L."/>
            <person name="Jackson L."/>
            <person name="Javaid M."/>
            <person name="Korchina V."/>
            <person name="Kovar C."/>
            <person name="Mata R."/>
            <person name="Mathew T."/>
            <person name="Ngo R."/>
            <person name="Nguyen L."/>
            <person name="Nguyen N."/>
            <person name="Okwuonu G."/>
            <person name="Ongeri F."/>
            <person name="Pham C."/>
            <person name="Simmons D."/>
            <person name="Wilczek-Boney K."/>
            <person name="Hale W."/>
            <person name="Jakkamsetti A."/>
            <person name="Pham P."/>
            <person name="Ruth R."/>
            <person name="San Lucas F."/>
            <person name="Warren J."/>
            <person name="Zhang J."/>
            <person name="Zhao Z."/>
            <person name="Zhou C."/>
            <person name="Zhu D."/>
            <person name="Lee S."/>
            <person name="Bess C."/>
            <person name="Blankenburg K."/>
            <person name="Forbes L."/>
            <person name="Fu Q."/>
            <person name="Gubbala S."/>
            <person name="Hirani K."/>
            <person name="Jayaseelan J.C."/>
            <person name="Lara F."/>
            <person name="Munidasa M."/>
            <person name="Palculict T."/>
            <person name="Patil S."/>
            <person name="Pu L.-L."/>
            <person name="Saada N."/>
            <person name="Tang L."/>
            <person name="Weissenberger G."/>
            <person name="Zhu Y."/>
            <person name="Hemphill L."/>
            <person name="Shang Y."/>
            <person name="Youmans B."/>
            <person name="Ayvaz T."/>
            <person name="Ross M."/>
            <person name="Santibanez J."/>
            <person name="Aqrawi P."/>
            <person name="Gross S."/>
            <person name="Joshi V."/>
            <person name="Fowler G."/>
            <person name="Nazareth L."/>
            <person name="Reid J."/>
            <person name="Worley K."/>
            <person name="Petrosino J."/>
            <person name="Highlander S."/>
            <person name="Gibbs R."/>
        </authorList>
    </citation>
    <scope>NUCLEOTIDE SEQUENCE [LARGE SCALE GENOMIC DNA]</scope>
    <source>
        <strain evidence="6 7">ATCC 12755</strain>
    </source>
</reference>